<feature type="compositionally biased region" description="Basic residues" evidence="5">
    <location>
        <begin position="58"/>
        <end position="70"/>
    </location>
</feature>
<dbReference type="GO" id="GO:0006508">
    <property type="term" value="P:proteolysis"/>
    <property type="evidence" value="ECO:0007669"/>
    <property type="project" value="UniProtKB-KW"/>
</dbReference>
<dbReference type="InterPro" id="IPR001940">
    <property type="entry name" value="Peptidase_S1C"/>
</dbReference>
<dbReference type="PANTHER" id="PTHR45980:SF18">
    <property type="entry name" value="PROTEASE DO-LIKE 9"/>
    <property type="match status" value="1"/>
</dbReference>
<dbReference type="SUPFAM" id="SSF50156">
    <property type="entry name" value="PDZ domain-like"/>
    <property type="match status" value="1"/>
</dbReference>
<keyword evidence="2" id="KW-0645">Protease</keyword>
<evidence type="ECO:0000259" key="6">
    <source>
        <dbReference type="Pfam" id="PF17815"/>
    </source>
</evidence>
<keyword evidence="8" id="KW-1185">Reference proteome</keyword>
<evidence type="ECO:0000256" key="1">
    <source>
        <dbReference type="ARBA" id="ARBA00010541"/>
    </source>
</evidence>
<feature type="region of interest" description="Disordered" evidence="5">
    <location>
        <begin position="46"/>
        <end position="75"/>
    </location>
</feature>
<comment type="similarity">
    <text evidence="1">Belongs to the peptidase S1C family.</text>
</comment>
<name>A0A812QPY4_9DINO</name>
<accession>A0A812QPY4</accession>
<reference evidence="7" key="1">
    <citation type="submission" date="2021-02" db="EMBL/GenBank/DDBJ databases">
        <authorList>
            <person name="Dougan E. K."/>
            <person name="Rhodes N."/>
            <person name="Thang M."/>
            <person name="Chan C."/>
        </authorList>
    </citation>
    <scope>NUCLEOTIDE SEQUENCE</scope>
</reference>
<dbReference type="GO" id="GO:0004252">
    <property type="term" value="F:serine-type endopeptidase activity"/>
    <property type="evidence" value="ECO:0007669"/>
    <property type="project" value="InterPro"/>
</dbReference>
<dbReference type="Gene3D" id="3.20.190.20">
    <property type="match status" value="1"/>
</dbReference>
<dbReference type="Pfam" id="PF13365">
    <property type="entry name" value="Trypsin_2"/>
    <property type="match status" value="1"/>
</dbReference>
<dbReference type="PANTHER" id="PTHR45980">
    <property type="match status" value="1"/>
</dbReference>
<keyword evidence="3" id="KW-0378">Hydrolase</keyword>
<dbReference type="InterPro" id="IPR009003">
    <property type="entry name" value="Peptidase_S1_PA"/>
</dbReference>
<organism evidence="7 8">
    <name type="scientific">Symbiodinium natans</name>
    <dbReference type="NCBI Taxonomy" id="878477"/>
    <lineage>
        <taxon>Eukaryota</taxon>
        <taxon>Sar</taxon>
        <taxon>Alveolata</taxon>
        <taxon>Dinophyceae</taxon>
        <taxon>Suessiales</taxon>
        <taxon>Symbiodiniaceae</taxon>
        <taxon>Symbiodinium</taxon>
    </lineage>
</organism>
<evidence type="ECO:0000313" key="8">
    <source>
        <dbReference type="Proteomes" id="UP000604046"/>
    </source>
</evidence>
<dbReference type="InterPro" id="IPR046449">
    <property type="entry name" value="DEGP_PDZ_sf"/>
</dbReference>
<dbReference type="AlphaFoldDB" id="A0A812QPY4"/>
<dbReference type="OrthoDB" id="4217619at2759"/>
<protein>
    <submittedName>
        <fullName evidence="7">DEGP9 protein</fullName>
    </submittedName>
</protein>
<dbReference type="SUPFAM" id="SSF50494">
    <property type="entry name" value="Trypsin-like serine proteases"/>
    <property type="match status" value="1"/>
</dbReference>
<dbReference type="Gene3D" id="2.30.42.10">
    <property type="match status" value="1"/>
</dbReference>
<feature type="domain" description="Protease Do-like PDZ" evidence="6">
    <location>
        <begin position="408"/>
        <end position="544"/>
    </location>
</feature>
<dbReference type="Gene3D" id="2.40.10.120">
    <property type="match status" value="1"/>
</dbReference>
<evidence type="ECO:0000313" key="7">
    <source>
        <dbReference type="EMBL" id="CAE7397597.1"/>
    </source>
</evidence>
<dbReference type="EMBL" id="CAJNDS010002259">
    <property type="protein sequence ID" value="CAE7397597.1"/>
    <property type="molecule type" value="Genomic_DNA"/>
</dbReference>
<gene>
    <name evidence="7" type="primary">DEGP9</name>
    <name evidence="7" type="ORF">SNAT2548_LOCUS21645</name>
</gene>
<dbReference type="InterPro" id="IPR041517">
    <property type="entry name" value="DEGP_PDZ"/>
</dbReference>
<dbReference type="Pfam" id="PF17815">
    <property type="entry name" value="PDZ_3"/>
    <property type="match status" value="1"/>
</dbReference>
<evidence type="ECO:0000256" key="2">
    <source>
        <dbReference type="ARBA" id="ARBA00022670"/>
    </source>
</evidence>
<keyword evidence="4" id="KW-0720">Serine protease</keyword>
<evidence type="ECO:0000256" key="4">
    <source>
        <dbReference type="ARBA" id="ARBA00022825"/>
    </source>
</evidence>
<evidence type="ECO:0000256" key="3">
    <source>
        <dbReference type="ARBA" id="ARBA00022801"/>
    </source>
</evidence>
<dbReference type="PRINTS" id="PR00834">
    <property type="entry name" value="PROTEASES2C"/>
</dbReference>
<dbReference type="InterPro" id="IPR036034">
    <property type="entry name" value="PDZ_sf"/>
</dbReference>
<proteinExistence type="inferred from homology"/>
<evidence type="ECO:0000256" key="5">
    <source>
        <dbReference type="SAM" id="MobiDB-lite"/>
    </source>
</evidence>
<dbReference type="Proteomes" id="UP000604046">
    <property type="component" value="Unassembled WGS sequence"/>
</dbReference>
<sequence>MRVSGIQRLRVLRRACFGSRPAWPGHPQLGQFGLRPWSSWSSWSSEAAPPAPASPSLKRGRGVARSKRSPRPAPLNPLNAVFKVLSTHCEPYYTMPWSTSPQTTAAASALALEVDGVRYLVTNAHAVHHASLLELQKPSDDLKCLARVLCQGPDCDLALLELVEEEPSFWENVEPLSLSEDLCHLNDRVRVCGFPVGGENISITEGIVSRVEMQPYRHGLGSLLAIQIDAAINPGNSGGPALDAQGRCVGVAFQSLQDADNIGYLIPAEVLRHFLSGYRRCGGYAGFGHHGFAWQPLDNRALREAVLRESGASGAIPGGVLVKRIEPTSPASELLRERDVLLSIAGRAISSGGTVHFRGGERIAFPYITSQRCPHDTVECEVLRDSKVHHWRLKLGWPSPLVPMHPLQPPAYLIFGGLVFVPLSEPYLRSEWGELFEERAPVCLAEPWLRNIRRFHDEEVVVLSCVFASALTAGLTHFVNRRLHSCNGEQVRNLLHLANLLDAATTSTVWFALDDDDVIALPTETARASTRLVLETNLIPAARSLPAMP</sequence>
<comment type="caution">
    <text evidence="7">The sequence shown here is derived from an EMBL/GenBank/DDBJ whole genome shotgun (WGS) entry which is preliminary data.</text>
</comment>